<geneLocation type="plasmid" evidence="1">
    <name>unnamed</name>
</geneLocation>
<dbReference type="EMBL" id="CP046475">
    <property type="protein sequence ID" value="QGX08818.1"/>
    <property type="molecule type" value="Genomic_DNA"/>
</dbReference>
<proteinExistence type="predicted"/>
<dbReference type="InterPro" id="IPR038570">
    <property type="entry name" value="HicA_sf"/>
</dbReference>
<protein>
    <recommendedName>
        <fullName evidence="3">Addiction module toxin, HicA family</fullName>
    </recommendedName>
</protein>
<dbReference type="AlphaFoldDB" id="A0A650GEI2"/>
<dbReference type="RefSeq" id="WP_123093686.1">
    <property type="nucleotide sequence ID" value="NZ_CP046475.1"/>
</dbReference>
<dbReference type="SUPFAM" id="SSF54786">
    <property type="entry name" value="YcfA/nrd intein domain"/>
    <property type="match status" value="1"/>
</dbReference>
<reference evidence="1 2" key="1">
    <citation type="submission" date="2019-11" db="EMBL/GenBank/DDBJ databases">
        <title>Complete Genome Sequence of Janibacter melonis M714.</title>
        <authorList>
            <person name="Zhao Q."/>
        </authorList>
    </citation>
    <scope>NUCLEOTIDE SEQUENCE [LARGE SCALE GENOMIC DNA]</scope>
    <source>
        <strain evidence="1 2">M714</strain>
        <plasmid evidence="1 2">unnamed</plasmid>
    </source>
</reference>
<dbReference type="GeneID" id="59163544"/>
<organism evidence="1 2">
    <name type="scientific">Janibacter melonis</name>
    <dbReference type="NCBI Taxonomy" id="262209"/>
    <lineage>
        <taxon>Bacteria</taxon>
        <taxon>Bacillati</taxon>
        <taxon>Actinomycetota</taxon>
        <taxon>Actinomycetes</taxon>
        <taxon>Micrococcales</taxon>
        <taxon>Intrasporangiaceae</taxon>
        <taxon>Janibacter</taxon>
    </lineage>
</organism>
<accession>A0A650GEI2</accession>
<dbReference type="Gene3D" id="3.30.920.30">
    <property type="entry name" value="Hypothetical protein"/>
    <property type="match status" value="1"/>
</dbReference>
<sequence>MKRQQIMKALSAEAKRQGLSLLITEGGSHTKVSIGDRHTTVPRHNEINEITAKAILKHMGVKP</sequence>
<evidence type="ECO:0008006" key="3">
    <source>
        <dbReference type="Google" id="ProtNLM"/>
    </source>
</evidence>
<evidence type="ECO:0000313" key="2">
    <source>
        <dbReference type="Proteomes" id="UP000271708"/>
    </source>
</evidence>
<name>A0A650GEI2_9MICO</name>
<gene>
    <name evidence="1" type="ORF">EEW87_17590</name>
</gene>
<keyword evidence="1" id="KW-0614">Plasmid</keyword>
<dbReference type="Proteomes" id="UP000271708">
    <property type="component" value="Plasmid unnamed"/>
</dbReference>
<dbReference type="KEGG" id="jme:EEW87_17590"/>
<evidence type="ECO:0000313" key="1">
    <source>
        <dbReference type="EMBL" id="QGX08818.1"/>
    </source>
</evidence>